<name>A0A2K1K7W3_PHYPA</name>
<keyword evidence="6" id="KW-0676">Redox-active center</keyword>
<dbReference type="EMBL" id="ABEU02000008">
    <property type="protein sequence ID" value="PNR49868.1"/>
    <property type="molecule type" value="Genomic_DNA"/>
</dbReference>
<evidence type="ECO:0000256" key="5">
    <source>
        <dbReference type="ARBA" id="ARBA00023014"/>
    </source>
</evidence>
<dbReference type="SUPFAM" id="SSF52833">
    <property type="entry name" value="Thioredoxin-like"/>
    <property type="match status" value="1"/>
</dbReference>
<dbReference type="GO" id="GO:0046872">
    <property type="term" value="F:metal ion binding"/>
    <property type="evidence" value="ECO:0007669"/>
    <property type="project" value="UniProtKB-KW"/>
</dbReference>
<dbReference type="Pfam" id="PF00462">
    <property type="entry name" value="Glutaredoxin"/>
    <property type="match status" value="1"/>
</dbReference>
<dbReference type="GeneID" id="112285682"/>
<dbReference type="InterPro" id="IPR004480">
    <property type="entry name" value="Monothiol_GRX-rel"/>
</dbReference>
<organism evidence="8">
    <name type="scientific">Physcomitrium patens</name>
    <name type="common">Spreading-leaved earth moss</name>
    <name type="synonym">Physcomitrella patens</name>
    <dbReference type="NCBI Taxonomy" id="3218"/>
    <lineage>
        <taxon>Eukaryota</taxon>
        <taxon>Viridiplantae</taxon>
        <taxon>Streptophyta</taxon>
        <taxon>Embryophyta</taxon>
        <taxon>Bryophyta</taxon>
        <taxon>Bryophytina</taxon>
        <taxon>Bryopsida</taxon>
        <taxon>Funariidae</taxon>
        <taxon>Funariales</taxon>
        <taxon>Funariaceae</taxon>
        <taxon>Physcomitrium</taxon>
    </lineage>
</organism>
<reference evidence="8 10" key="2">
    <citation type="journal article" date="2018" name="Plant J.">
        <title>The Physcomitrella patens chromosome-scale assembly reveals moss genome structure and evolution.</title>
        <authorList>
            <person name="Lang D."/>
            <person name="Ullrich K.K."/>
            <person name="Murat F."/>
            <person name="Fuchs J."/>
            <person name="Jenkins J."/>
            <person name="Haas F.B."/>
            <person name="Piednoel M."/>
            <person name="Gundlach H."/>
            <person name="Van Bel M."/>
            <person name="Meyberg R."/>
            <person name="Vives C."/>
            <person name="Morata J."/>
            <person name="Symeonidi A."/>
            <person name="Hiss M."/>
            <person name="Muchero W."/>
            <person name="Kamisugi Y."/>
            <person name="Saleh O."/>
            <person name="Blanc G."/>
            <person name="Decker E.L."/>
            <person name="van Gessel N."/>
            <person name="Grimwood J."/>
            <person name="Hayes R.D."/>
            <person name="Graham S.W."/>
            <person name="Gunter L.E."/>
            <person name="McDaniel S.F."/>
            <person name="Hoernstein S.N.W."/>
            <person name="Larsson A."/>
            <person name="Li F.W."/>
            <person name="Perroud P.F."/>
            <person name="Phillips J."/>
            <person name="Ranjan P."/>
            <person name="Rokshar D.S."/>
            <person name="Rothfels C.J."/>
            <person name="Schneider L."/>
            <person name="Shu S."/>
            <person name="Stevenson D.W."/>
            <person name="Thummler F."/>
            <person name="Tillich M."/>
            <person name="Villarreal Aguilar J.C."/>
            <person name="Widiez T."/>
            <person name="Wong G.K."/>
            <person name="Wymore A."/>
            <person name="Zhang Y."/>
            <person name="Zimmer A.D."/>
            <person name="Quatrano R.S."/>
            <person name="Mayer K.F.X."/>
            <person name="Goodstein D."/>
            <person name="Casacuberta J.M."/>
            <person name="Vandepoele K."/>
            <person name="Reski R."/>
            <person name="Cuming A.C."/>
            <person name="Tuskan G.A."/>
            <person name="Maumus F."/>
            <person name="Salse J."/>
            <person name="Schmutz J."/>
            <person name="Rensing S.A."/>
        </authorList>
    </citation>
    <scope>NUCLEOTIDE SEQUENCE [LARGE SCALE GENOMIC DNA]</scope>
    <source>
        <strain evidence="9 10">cv. Gransden 2004</strain>
    </source>
</reference>
<gene>
    <name evidence="9" type="primary">LOC112285682</name>
    <name evidence="8" type="ORF">PHYPA_011764</name>
</gene>
<evidence type="ECO:0000256" key="2">
    <source>
        <dbReference type="ARBA" id="ARBA00022714"/>
    </source>
</evidence>
<evidence type="ECO:0000313" key="10">
    <source>
        <dbReference type="Proteomes" id="UP000006727"/>
    </source>
</evidence>
<dbReference type="PROSITE" id="PS51354">
    <property type="entry name" value="GLUTAREDOXIN_2"/>
    <property type="match status" value="1"/>
</dbReference>
<dbReference type="RefSeq" id="XP_024382439.1">
    <property type="nucleotide sequence ID" value="XM_024526671.2"/>
</dbReference>
<keyword evidence="4" id="KW-0408">Iron</keyword>
<evidence type="ECO:0000256" key="3">
    <source>
        <dbReference type="ARBA" id="ARBA00022723"/>
    </source>
</evidence>
<dbReference type="InterPro" id="IPR036249">
    <property type="entry name" value="Thioredoxin-like_sf"/>
</dbReference>
<dbReference type="PANTHER" id="PTHR10293:SF72">
    <property type="entry name" value="MONOTHIOL GLUTAREDOXIN-S14, CHLOROPLASTIC"/>
    <property type="match status" value="1"/>
</dbReference>
<dbReference type="PANTHER" id="PTHR10293">
    <property type="entry name" value="GLUTAREDOXIN FAMILY MEMBER"/>
    <property type="match status" value="1"/>
</dbReference>
<dbReference type="Gramene" id="Pp3c8_18520V3.2">
    <property type="protein sequence ID" value="Pp3c8_18520V3.2"/>
    <property type="gene ID" value="Pp3c8_18520"/>
</dbReference>
<dbReference type="InterPro" id="IPR002109">
    <property type="entry name" value="Glutaredoxin"/>
</dbReference>
<reference evidence="8 10" key="1">
    <citation type="journal article" date="2008" name="Science">
        <title>The Physcomitrella genome reveals evolutionary insights into the conquest of land by plants.</title>
        <authorList>
            <person name="Rensing S."/>
            <person name="Lang D."/>
            <person name="Zimmer A."/>
            <person name="Terry A."/>
            <person name="Salamov A."/>
            <person name="Shapiro H."/>
            <person name="Nishiyama T."/>
            <person name="Perroud P.-F."/>
            <person name="Lindquist E."/>
            <person name="Kamisugi Y."/>
            <person name="Tanahashi T."/>
            <person name="Sakakibara K."/>
            <person name="Fujita T."/>
            <person name="Oishi K."/>
            <person name="Shin-I T."/>
            <person name="Kuroki Y."/>
            <person name="Toyoda A."/>
            <person name="Suzuki Y."/>
            <person name="Hashimoto A."/>
            <person name="Yamaguchi K."/>
            <person name="Sugano A."/>
            <person name="Kohara Y."/>
            <person name="Fujiyama A."/>
            <person name="Anterola A."/>
            <person name="Aoki S."/>
            <person name="Ashton N."/>
            <person name="Barbazuk W.B."/>
            <person name="Barker E."/>
            <person name="Bennetzen J."/>
            <person name="Bezanilla M."/>
            <person name="Blankenship R."/>
            <person name="Cho S.H."/>
            <person name="Dutcher S."/>
            <person name="Estelle M."/>
            <person name="Fawcett J.A."/>
            <person name="Gundlach H."/>
            <person name="Hanada K."/>
            <person name="Heyl A."/>
            <person name="Hicks K.A."/>
            <person name="Hugh J."/>
            <person name="Lohr M."/>
            <person name="Mayer K."/>
            <person name="Melkozernov A."/>
            <person name="Murata T."/>
            <person name="Nelson D."/>
            <person name="Pils B."/>
            <person name="Prigge M."/>
            <person name="Reiss B."/>
            <person name="Renner T."/>
            <person name="Rombauts S."/>
            <person name="Rushton P."/>
            <person name="Sanderfoot A."/>
            <person name="Schween G."/>
            <person name="Shiu S.-H."/>
            <person name="Stueber K."/>
            <person name="Theodoulou F.L."/>
            <person name="Tu H."/>
            <person name="Van de Peer Y."/>
            <person name="Verrier P.J."/>
            <person name="Waters E."/>
            <person name="Wood A."/>
            <person name="Yang L."/>
            <person name="Cove D."/>
            <person name="Cuming A."/>
            <person name="Hasebe M."/>
            <person name="Lucas S."/>
            <person name="Mishler D.B."/>
            <person name="Reski R."/>
            <person name="Grigoriev I."/>
            <person name="Quatrano R.S."/>
            <person name="Boore J.L."/>
        </authorList>
    </citation>
    <scope>NUCLEOTIDE SEQUENCE [LARGE SCALE GENOMIC DNA]</scope>
    <source>
        <strain evidence="9 10">cv. Gransden 2004</strain>
    </source>
</reference>
<evidence type="ECO:0000256" key="1">
    <source>
        <dbReference type="ARBA" id="ARBA00008983"/>
    </source>
</evidence>
<evidence type="ECO:0000313" key="9">
    <source>
        <dbReference type="EnsemblPlants" id="Pp3c8_18520V3.1"/>
    </source>
</evidence>
<keyword evidence="5" id="KW-0411">Iron-sulfur</keyword>
<dbReference type="EnsemblPlants" id="Pp3c8_18520V3.2">
    <property type="protein sequence ID" value="Pp3c8_18520V3.2"/>
    <property type="gene ID" value="Pp3c8_18520"/>
</dbReference>
<dbReference type="STRING" id="3218.A0A2K1K7W3"/>
<keyword evidence="3" id="KW-0479">Metal-binding</keyword>
<dbReference type="Proteomes" id="UP000006727">
    <property type="component" value="Chromosome 8"/>
</dbReference>
<dbReference type="NCBIfam" id="TIGR00365">
    <property type="entry name" value="Grx4 family monothiol glutaredoxin"/>
    <property type="match status" value="1"/>
</dbReference>
<comment type="similarity">
    <text evidence="1">Belongs to the glutaredoxin family. CGFS subfamily.</text>
</comment>
<proteinExistence type="inferred from homology"/>
<evidence type="ECO:0000256" key="4">
    <source>
        <dbReference type="ARBA" id="ARBA00023004"/>
    </source>
</evidence>
<dbReference type="Gene3D" id="3.40.30.10">
    <property type="entry name" value="Glutaredoxin"/>
    <property type="match status" value="1"/>
</dbReference>
<keyword evidence="2" id="KW-0001">2Fe-2S</keyword>
<dbReference type="InterPro" id="IPR033658">
    <property type="entry name" value="GRX_PICOT-like"/>
</dbReference>
<dbReference type="GO" id="GO:0051537">
    <property type="term" value="F:2 iron, 2 sulfur cluster binding"/>
    <property type="evidence" value="ECO:0007669"/>
    <property type="project" value="UniProtKB-KW"/>
</dbReference>
<evidence type="ECO:0000256" key="6">
    <source>
        <dbReference type="ARBA" id="ARBA00023284"/>
    </source>
</evidence>
<keyword evidence="10" id="KW-1185">Reference proteome</keyword>
<dbReference type="Gramene" id="Pp3c8_18520V3.1">
    <property type="protein sequence ID" value="Pp3c8_18520V3.1"/>
    <property type="gene ID" value="Pp3c8_18520"/>
</dbReference>
<reference evidence="9" key="3">
    <citation type="submission" date="2020-12" db="UniProtKB">
        <authorList>
            <consortium name="EnsemblPlants"/>
        </authorList>
    </citation>
    <scope>IDENTIFICATION</scope>
</reference>
<sequence>MRIAWVEAAASARPREFVTSTRIARGIAAMETTAMRTTVQALPVVVPHAAATVARVSTTRLSSLRCAWKGFTLQAGGWSDAVPQRELHVRRGVARASLGASGGGGALSPEMKEALDKYLSENKVVLFMKGNKMFPQCGFSNTCVRILNSLNVPYETVNILEDDRLRQGMKEYSDWPTFPQLYIDGEFFGGCDITYAAYSSGELKEVLEKAMLS</sequence>
<dbReference type="FunFam" id="3.40.30.10:FF:000005">
    <property type="entry name" value="Glutaredoxin 5"/>
    <property type="match status" value="1"/>
</dbReference>
<evidence type="ECO:0000259" key="7">
    <source>
        <dbReference type="Pfam" id="PF00462"/>
    </source>
</evidence>
<evidence type="ECO:0000313" key="8">
    <source>
        <dbReference type="EMBL" id="PNR49868.1"/>
    </source>
</evidence>
<dbReference type="EnsemblPlants" id="Pp3c8_18520V3.1">
    <property type="protein sequence ID" value="Pp3c8_18520V3.1"/>
    <property type="gene ID" value="Pp3c8_18520"/>
</dbReference>
<feature type="domain" description="Glutaredoxin" evidence="7">
    <location>
        <begin position="124"/>
        <end position="187"/>
    </location>
</feature>
<accession>A0A2K1K7W3</accession>
<protein>
    <recommendedName>
        <fullName evidence="7">Glutaredoxin domain-containing protein</fullName>
    </recommendedName>
</protein>
<dbReference type="AlphaFoldDB" id="A0A2K1K7W3"/>
<dbReference type="OrthoDB" id="415696at2759"/>
<dbReference type="CDD" id="cd03028">
    <property type="entry name" value="GRX_PICOT_like"/>
    <property type="match status" value="1"/>
</dbReference>
<dbReference type="PaxDb" id="3218-PP1S212_114V6.1"/>